<evidence type="ECO:0000256" key="11">
    <source>
        <dbReference type="ARBA" id="ARBA00023209"/>
    </source>
</evidence>
<evidence type="ECO:0000259" key="17">
    <source>
        <dbReference type="PROSITE" id="PS50837"/>
    </source>
</evidence>
<evidence type="ECO:0000256" key="6">
    <source>
        <dbReference type="ARBA" id="ARBA00022824"/>
    </source>
</evidence>
<dbReference type="Gene3D" id="3.40.50.300">
    <property type="entry name" value="P-loop containing nucleotide triphosphate hydrolases"/>
    <property type="match status" value="1"/>
</dbReference>
<dbReference type="GO" id="GO:0005783">
    <property type="term" value="C:endoplasmic reticulum"/>
    <property type="evidence" value="ECO:0007669"/>
    <property type="project" value="UniProtKB-SubCell"/>
</dbReference>
<accession>A0A9P5LM51</accession>
<gene>
    <name evidence="18" type="ORF">G7Z17_g1397</name>
</gene>
<dbReference type="InterPro" id="IPR004155">
    <property type="entry name" value="PBS_lyase_HEAT"/>
</dbReference>
<evidence type="ECO:0000256" key="2">
    <source>
        <dbReference type="ARBA" id="ARBA00004173"/>
    </source>
</evidence>
<evidence type="ECO:0000313" key="18">
    <source>
        <dbReference type="EMBL" id="KAF7556474.1"/>
    </source>
</evidence>
<reference evidence="18" key="1">
    <citation type="submission" date="2020-03" db="EMBL/GenBank/DDBJ databases">
        <title>Draft Genome Sequence of Cylindrodendrum hubeiense.</title>
        <authorList>
            <person name="Buettner E."/>
            <person name="Kellner H."/>
        </authorList>
    </citation>
    <scope>NUCLEOTIDE SEQUENCE</scope>
    <source>
        <strain evidence="18">IHI 201604</strain>
    </source>
</reference>
<keyword evidence="11" id="KW-0594">Phospholipid biosynthesis</keyword>
<keyword evidence="12" id="KW-1208">Phospholipid metabolism</keyword>
<dbReference type="SUPFAM" id="SSF53474">
    <property type="entry name" value="alpha/beta-Hydrolases"/>
    <property type="match status" value="1"/>
</dbReference>
<comment type="similarity">
    <text evidence="13">Belongs to the SERAC1 family.</text>
</comment>
<sequence>MSAILNQGVSLSGLTTAICLLAGAIVACLWLRLTFALSQPASSAPVEHISKGTTQYTQRVRLSQVNPDRTETDTDIDIIAIHGLDTRSPDTWTWKDPRDPRNKAKWVNWLQHPDMLPKALERVRIFTCDWPADLLQPSDLVQKRIEEYAQFLLNDIQGRPLTTSDARKDRPIFFIASCLGGIILMQALVNADSKSSNYYPLRRATRGIIFLATPFGGTSFQDVAAWAEPGLKAWASIQGREVNRLLDSVKGPTFDVDALVRKFTQLCQNTEHPCEVLNFYEKGKSSLPRKLVDKPSAALQMVLEPLPLDRPHALMNKFRDPECTDYRRVAGKIHEILGKIRKETLLEQADVFIHNKHYDAERLKIERLSGDLLSMDQCYINLAIVEQSEKGEDRSEKRSSPFSLSARLKVHTPDKKFQVELPTIFNLRQGRDGTTKPRRILIRGRAGVGKTTLCKRIVHDFIHHHVWEDLFDRILWIPLRNLKPEPKEGYNLQGLFLQEYFSQIPKGKEFAKELWDTLDANEYCRTLFVLDGLDEVSEGLQNGHDMFVFLQFLLDRPNIIFTSRPHTSLSLINSDLEFETIGFYPDQVNEYLQKTFPDPQKTSKIQAFLQHHWLIQDLVRIPIQLDALCFTWGEDCTPEEGFSGDNIPDTMTAVYSAITQRFQRIETPYQSTLNLARRISDSTRGSKYFAARYFVRQWKKGKKLEYLDFNKGTRRIDTNPHRFLLQHKYTARYDILWRFVAGLLDAEKMAERLFDVIEEEPLDLLGPTHQRLVMHCLSEVSMKMPLRGKLEEKLSRWLLFECDFGRSAHLASEVEFPEQALHNTLQGGSVHVKVIILKSLMRRPTIPSPIIEIAASWLEDKDSEIRAAAIQVLFSQSNLPEAIITAVGAQLEDEDSNVRKTAAGALFVQSNLPEAILTALVARLKDEDSDIRAAAIKALFGQSNIPRAIVTAVVAQLYDKDSNIRMTAAEALQGRRNLHEGILIALVSQLKSEDSNVRKAAVWALRMQSNLPGVILTALMARLEHEDKDIRKSATEALRGHSNLPEMIITTIAVRLEDEDKHVRRSAAEALGRQLNLPELVITAIAALLEDESWIVRSSAAEALGRQSNLSDMMITSLAVRLEDEHWFVRSSAAKALGRQSNLSEMTITTLAARLEDEVCTVRSSAAEALGGVL</sequence>
<dbReference type="Pfam" id="PF05729">
    <property type="entry name" value="NACHT"/>
    <property type="match status" value="1"/>
</dbReference>
<dbReference type="InterPro" id="IPR029058">
    <property type="entry name" value="AB_hydrolase_fold"/>
</dbReference>
<evidence type="ECO:0000256" key="7">
    <source>
        <dbReference type="ARBA" id="ARBA00022989"/>
    </source>
</evidence>
<dbReference type="OrthoDB" id="427518at2759"/>
<evidence type="ECO:0000256" key="5">
    <source>
        <dbReference type="ARBA" id="ARBA00022692"/>
    </source>
</evidence>
<keyword evidence="8" id="KW-0443">Lipid metabolism</keyword>
<evidence type="ECO:0000256" key="15">
    <source>
        <dbReference type="ARBA" id="ARBA00041701"/>
    </source>
</evidence>
<dbReference type="GO" id="GO:0016020">
    <property type="term" value="C:membrane"/>
    <property type="evidence" value="ECO:0007669"/>
    <property type="project" value="UniProtKB-SubCell"/>
</dbReference>
<keyword evidence="19" id="KW-1185">Reference proteome</keyword>
<dbReference type="SUPFAM" id="SSF52540">
    <property type="entry name" value="P-loop containing nucleoside triphosphate hydrolases"/>
    <property type="match status" value="1"/>
</dbReference>
<comment type="caution">
    <text evidence="18">The sequence shown here is derived from an EMBL/GenBank/DDBJ whole genome shotgun (WGS) entry which is preliminary data.</text>
</comment>
<dbReference type="PANTHER" id="PTHR48182:SF2">
    <property type="entry name" value="PROTEIN SERAC1"/>
    <property type="match status" value="1"/>
</dbReference>
<keyword evidence="10 16" id="KW-0472">Membrane</keyword>
<evidence type="ECO:0000256" key="13">
    <source>
        <dbReference type="ARBA" id="ARBA00038024"/>
    </source>
</evidence>
<evidence type="ECO:0000256" key="8">
    <source>
        <dbReference type="ARBA" id="ARBA00023098"/>
    </source>
</evidence>
<evidence type="ECO:0000256" key="3">
    <source>
        <dbReference type="ARBA" id="ARBA00004240"/>
    </source>
</evidence>
<name>A0A9P5LM51_9HYPO</name>
<dbReference type="SUPFAM" id="SSF48371">
    <property type="entry name" value="ARM repeat"/>
    <property type="match status" value="1"/>
</dbReference>
<evidence type="ECO:0000256" key="14">
    <source>
        <dbReference type="ARBA" id="ARBA00040991"/>
    </source>
</evidence>
<dbReference type="Pfam" id="PF23238">
    <property type="entry name" value="DUF7068"/>
    <property type="match status" value="1"/>
</dbReference>
<dbReference type="GO" id="GO:0008654">
    <property type="term" value="P:phospholipid biosynthetic process"/>
    <property type="evidence" value="ECO:0007669"/>
    <property type="project" value="UniProtKB-KW"/>
</dbReference>
<evidence type="ECO:0000256" key="10">
    <source>
        <dbReference type="ARBA" id="ARBA00023136"/>
    </source>
</evidence>
<dbReference type="Gene3D" id="3.40.50.1820">
    <property type="entry name" value="alpha/beta hydrolase"/>
    <property type="match status" value="1"/>
</dbReference>
<feature type="domain" description="NACHT" evidence="17">
    <location>
        <begin position="438"/>
        <end position="538"/>
    </location>
</feature>
<evidence type="ECO:0000256" key="9">
    <source>
        <dbReference type="ARBA" id="ARBA00023128"/>
    </source>
</evidence>
<proteinExistence type="inferred from homology"/>
<evidence type="ECO:0000313" key="19">
    <source>
        <dbReference type="Proteomes" id="UP000722485"/>
    </source>
</evidence>
<dbReference type="InterPro" id="IPR052374">
    <property type="entry name" value="SERAC1"/>
</dbReference>
<dbReference type="EMBL" id="JAANBB010000012">
    <property type="protein sequence ID" value="KAF7556474.1"/>
    <property type="molecule type" value="Genomic_DNA"/>
</dbReference>
<keyword evidence="6" id="KW-0256">Endoplasmic reticulum</keyword>
<dbReference type="Pfam" id="PF13646">
    <property type="entry name" value="HEAT_2"/>
    <property type="match status" value="2"/>
</dbReference>
<dbReference type="PROSITE" id="PS50837">
    <property type="entry name" value="NACHT"/>
    <property type="match status" value="1"/>
</dbReference>
<keyword evidence="5 16" id="KW-0812">Transmembrane</keyword>
<dbReference type="Gene3D" id="1.25.10.10">
    <property type="entry name" value="Leucine-rich Repeat Variant"/>
    <property type="match status" value="3"/>
</dbReference>
<dbReference type="GO" id="GO:0005739">
    <property type="term" value="C:mitochondrion"/>
    <property type="evidence" value="ECO:0007669"/>
    <property type="project" value="UniProtKB-SubCell"/>
</dbReference>
<keyword evidence="7 16" id="KW-1133">Transmembrane helix</keyword>
<dbReference type="AlphaFoldDB" id="A0A9P5LM51"/>
<keyword evidence="9" id="KW-0496">Mitochondrion</keyword>
<evidence type="ECO:0000256" key="16">
    <source>
        <dbReference type="SAM" id="Phobius"/>
    </source>
</evidence>
<dbReference type="InterPro" id="IPR007111">
    <property type="entry name" value="NACHT_NTPase"/>
</dbReference>
<protein>
    <recommendedName>
        <fullName evidence="14">Protein SERAC1</fullName>
    </recommendedName>
    <alternativeName>
        <fullName evidence="15">Serine active site-containing protein 1</fullName>
    </alternativeName>
</protein>
<comment type="subcellular location">
    <subcellularLocation>
        <location evidence="3">Endoplasmic reticulum</location>
    </subcellularLocation>
    <subcellularLocation>
        <location evidence="1">Membrane</location>
        <topology evidence="1">Single-pass membrane protein</topology>
    </subcellularLocation>
    <subcellularLocation>
        <location evidence="2">Mitochondrion</location>
    </subcellularLocation>
</comment>
<dbReference type="InterPro" id="IPR016024">
    <property type="entry name" value="ARM-type_fold"/>
</dbReference>
<evidence type="ECO:0000256" key="12">
    <source>
        <dbReference type="ARBA" id="ARBA00023264"/>
    </source>
</evidence>
<keyword evidence="4" id="KW-0444">Lipid biosynthesis</keyword>
<dbReference type="InterPro" id="IPR027417">
    <property type="entry name" value="P-loop_NTPase"/>
</dbReference>
<dbReference type="SMART" id="SM00567">
    <property type="entry name" value="EZ_HEAT"/>
    <property type="match status" value="3"/>
</dbReference>
<evidence type="ECO:0000256" key="4">
    <source>
        <dbReference type="ARBA" id="ARBA00022516"/>
    </source>
</evidence>
<evidence type="ECO:0000256" key="1">
    <source>
        <dbReference type="ARBA" id="ARBA00004167"/>
    </source>
</evidence>
<organism evidence="18 19">
    <name type="scientific">Cylindrodendrum hubeiense</name>
    <dbReference type="NCBI Taxonomy" id="595255"/>
    <lineage>
        <taxon>Eukaryota</taxon>
        <taxon>Fungi</taxon>
        <taxon>Dikarya</taxon>
        <taxon>Ascomycota</taxon>
        <taxon>Pezizomycotina</taxon>
        <taxon>Sordariomycetes</taxon>
        <taxon>Hypocreomycetidae</taxon>
        <taxon>Hypocreales</taxon>
        <taxon>Nectriaceae</taxon>
        <taxon>Cylindrodendrum</taxon>
    </lineage>
</organism>
<dbReference type="InterPro" id="IPR011989">
    <property type="entry name" value="ARM-like"/>
</dbReference>
<dbReference type="Proteomes" id="UP000722485">
    <property type="component" value="Unassembled WGS sequence"/>
</dbReference>
<dbReference type="InterPro" id="IPR055496">
    <property type="entry name" value="DUF7068"/>
</dbReference>
<dbReference type="PANTHER" id="PTHR48182">
    <property type="entry name" value="PROTEIN SERAC1"/>
    <property type="match status" value="1"/>
</dbReference>
<feature type="transmembrane region" description="Helical" evidence="16">
    <location>
        <begin position="12"/>
        <end position="33"/>
    </location>
</feature>